<dbReference type="GO" id="GO:0016787">
    <property type="term" value="F:hydrolase activity"/>
    <property type="evidence" value="ECO:0007669"/>
    <property type="project" value="UniProtKB-KW"/>
</dbReference>
<dbReference type="SUPFAM" id="SSF53474">
    <property type="entry name" value="alpha/beta-Hydrolases"/>
    <property type="match status" value="1"/>
</dbReference>
<comment type="caution">
    <text evidence="2">The sequence shown here is derived from an EMBL/GenBank/DDBJ whole genome shotgun (WGS) entry which is preliminary data.</text>
</comment>
<dbReference type="Gene3D" id="3.40.50.1820">
    <property type="entry name" value="alpha/beta hydrolase"/>
    <property type="match status" value="1"/>
</dbReference>
<dbReference type="InterPro" id="IPR029058">
    <property type="entry name" value="AB_hydrolase_fold"/>
</dbReference>
<sequence>MDSTSPRGRAHVLVLPGGKPSSHAGTRPWHLTSVRMALLTEALRSRLTGHGITVGQVRYGVRGWNGDRMSPVHDALRALDATLDRRPDTRIGLVGHSMGGRVAAHLAAQNGVEAVVALAPWWPDNDAELVPAGRRLLVAHGTGDRWTDPASAESQTAAALLRGVDATWCPLPGAGHFMLTRPGWWHSVTADFLIDALTPETSSTGGNHDA</sequence>
<dbReference type="Pfam" id="PF00561">
    <property type="entry name" value="Abhydrolase_1"/>
    <property type="match status" value="1"/>
</dbReference>
<dbReference type="Proteomes" id="UP001336020">
    <property type="component" value="Unassembled WGS sequence"/>
</dbReference>
<dbReference type="RefSeq" id="WP_330133277.1">
    <property type="nucleotide sequence ID" value="NZ_JAUTXY010000004.1"/>
</dbReference>
<accession>A0ABU7L917</accession>
<dbReference type="InterPro" id="IPR000073">
    <property type="entry name" value="AB_hydrolase_1"/>
</dbReference>
<evidence type="ECO:0000259" key="1">
    <source>
        <dbReference type="Pfam" id="PF00561"/>
    </source>
</evidence>
<proteinExistence type="predicted"/>
<organism evidence="2 3">
    <name type="scientific">Rhodococcus artemisiae</name>
    <dbReference type="NCBI Taxonomy" id="714159"/>
    <lineage>
        <taxon>Bacteria</taxon>
        <taxon>Bacillati</taxon>
        <taxon>Actinomycetota</taxon>
        <taxon>Actinomycetes</taxon>
        <taxon>Mycobacteriales</taxon>
        <taxon>Nocardiaceae</taxon>
        <taxon>Rhodococcus</taxon>
    </lineage>
</organism>
<keyword evidence="3" id="KW-1185">Reference proteome</keyword>
<keyword evidence="2" id="KW-0378">Hydrolase</keyword>
<feature type="domain" description="AB hydrolase-1" evidence="1">
    <location>
        <begin position="72"/>
        <end position="129"/>
    </location>
</feature>
<gene>
    <name evidence="2" type="ORF">Q7514_10955</name>
</gene>
<name>A0ABU7L917_9NOCA</name>
<dbReference type="EMBL" id="JAUTXY010000004">
    <property type="protein sequence ID" value="MEE2058037.1"/>
    <property type="molecule type" value="Genomic_DNA"/>
</dbReference>
<evidence type="ECO:0000313" key="3">
    <source>
        <dbReference type="Proteomes" id="UP001336020"/>
    </source>
</evidence>
<reference evidence="2 3" key="1">
    <citation type="submission" date="2023-07" db="EMBL/GenBank/DDBJ databases">
        <authorList>
            <person name="Girao M."/>
            <person name="Carvalho M.F."/>
        </authorList>
    </citation>
    <scope>NUCLEOTIDE SEQUENCE [LARGE SCALE GENOMIC DNA]</scope>
    <source>
        <strain evidence="2 3">YIM65754</strain>
    </source>
</reference>
<evidence type="ECO:0000313" key="2">
    <source>
        <dbReference type="EMBL" id="MEE2058037.1"/>
    </source>
</evidence>
<protein>
    <submittedName>
        <fullName evidence="2">Alpha/beta fold hydrolase</fullName>
    </submittedName>
</protein>